<dbReference type="RefSeq" id="WP_381008763.1">
    <property type="nucleotide sequence ID" value="NZ_JBHTJF010000001.1"/>
</dbReference>
<proteinExistence type="predicted"/>
<dbReference type="SUPFAM" id="SSF47413">
    <property type="entry name" value="lambda repressor-like DNA-binding domains"/>
    <property type="match status" value="1"/>
</dbReference>
<dbReference type="PROSITE" id="PS50943">
    <property type="entry name" value="HTH_CROC1"/>
    <property type="match status" value="1"/>
</dbReference>
<feature type="domain" description="HTH cro/C1-type" evidence="1">
    <location>
        <begin position="8"/>
        <end position="63"/>
    </location>
</feature>
<accession>A0ABW3GZ53</accession>
<dbReference type="Gene3D" id="1.10.260.40">
    <property type="entry name" value="lambda repressor-like DNA-binding domains"/>
    <property type="match status" value="1"/>
</dbReference>
<dbReference type="Pfam" id="PF01381">
    <property type="entry name" value="HTH_3"/>
    <property type="match status" value="1"/>
</dbReference>
<keyword evidence="3" id="KW-1185">Reference proteome</keyword>
<evidence type="ECO:0000259" key="1">
    <source>
        <dbReference type="PROSITE" id="PS50943"/>
    </source>
</evidence>
<dbReference type="EMBL" id="JBHTJF010000001">
    <property type="protein sequence ID" value="MFD0942337.1"/>
    <property type="molecule type" value="Genomic_DNA"/>
</dbReference>
<gene>
    <name evidence="2" type="ORF">ACFQ0V_00850</name>
</gene>
<dbReference type="Proteomes" id="UP001596976">
    <property type="component" value="Unassembled WGS sequence"/>
</dbReference>
<comment type="caution">
    <text evidence="2">The sequence shown here is derived from an EMBL/GenBank/DDBJ whole genome shotgun (WGS) entry which is preliminary data.</text>
</comment>
<organism evidence="2 3">
    <name type="scientific">Savagea faecisuis</name>
    <dbReference type="NCBI Taxonomy" id="1274803"/>
    <lineage>
        <taxon>Bacteria</taxon>
        <taxon>Bacillati</taxon>
        <taxon>Bacillota</taxon>
        <taxon>Bacilli</taxon>
        <taxon>Bacillales</taxon>
        <taxon>Caryophanaceae</taxon>
        <taxon>Savagea</taxon>
    </lineage>
</organism>
<protein>
    <submittedName>
        <fullName evidence="2">Helix-turn-helix domain-containing protein</fullName>
    </submittedName>
</protein>
<sequence length="163" mass="19326">MRSFGAQFKEYRESYLNITQTEAAAALNMKKESLSQYERDHRNFPPEDYKLAREIFQIPDDYFIAMVTGVPLKSVRAKEQSLPEVTKDLRVSYQDHFLEQFEDVILQNDEMRELIALVALLDKKYQRQLLNTFKGFTSLYQNEITKNERLKKELDECKRQSKA</sequence>
<reference evidence="3" key="1">
    <citation type="journal article" date="2019" name="Int. J. Syst. Evol. Microbiol.">
        <title>The Global Catalogue of Microorganisms (GCM) 10K type strain sequencing project: providing services to taxonomists for standard genome sequencing and annotation.</title>
        <authorList>
            <consortium name="The Broad Institute Genomics Platform"/>
            <consortium name="The Broad Institute Genome Sequencing Center for Infectious Disease"/>
            <person name="Wu L."/>
            <person name="Ma J."/>
        </authorList>
    </citation>
    <scope>NUCLEOTIDE SEQUENCE [LARGE SCALE GENOMIC DNA]</scope>
    <source>
        <strain evidence="3">CCUG 63563</strain>
    </source>
</reference>
<dbReference type="SMART" id="SM00530">
    <property type="entry name" value="HTH_XRE"/>
    <property type="match status" value="1"/>
</dbReference>
<evidence type="ECO:0000313" key="3">
    <source>
        <dbReference type="Proteomes" id="UP001596976"/>
    </source>
</evidence>
<dbReference type="InterPro" id="IPR010982">
    <property type="entry name" value="Lambda_DNA-bd_dom_sf"/>
</dbReference>
<dbReference type="InterPro" id="IPR001387">
    <property type="entry name" value="Cro/C1-type_HTH"/>
</dbReference>
<name>A0ABW3GZ53_9BACL</name>
<dbReference type="CDD" id="cd00093">
    <property type="entry name" value="HTH_XRE"/>
    <property type="match status" value="1"/>
</dbReference>
<evidence type="ECO:0000313" key="2">
    <source>
        <dbReference type="EMBL" id="MFD0942337.1"/>
    </source>
</evidence>